<accession>A0A9Q3D999</accession>
<keyword evidence="2" id="KW-0548">Nucleotidyltransferase</keyword>
<reference evidence="8" key="1">
    <citation type="submission" date="2021-03" db="EMBL/GenBank/DDBJ databases">
        <title>Draft genome sequence of rust myrtle Austropuccinia psidii MF-1, a brazilian biotype.</title>
        <authorList>
            <person name="Quecine M.C."/>
            <person name="Pachon D.M.R."/>
            <person name="Bonatelli M.L."/>
            <person name="Correr F.H."/>
            <person name="Franceschini L.M."/>
            <person name="Leite T.F."/>
            <person name="Margarido G.R.A."/>
            <person name="Almeida C.A."/>
            <person name="Ferrarezi J.A."/>
            <person name="Labate C.A."/>
        </authorList>
    </citation>
    <scope>NUCLEOTIDE SEQUENCE</scope>
    <source>
        <strain evidence="8">MF-1</strain>
    </source>
</reference>
<evidence type="ECO:0000256" key="2">
    <source>
        <dbReference type="ARBA" id="ARBA00022695"/>
    </source>
</evidence>
<keyword evidence="9" id="KW-1185">Reference proteome</keyword>
<dbReference type="SUPFAM" id="SSF56672">
    <property type="entry name" value="DNA/RNA polymerases"/>
    <property type="match status" value="1"/>
</dbReference>
<proteinExistence type="predicted"/>
<dbReference type="GO" id="GO:0016787">
    <property type="term" value="F:hydrolase activity"/>
    <property type="evidence" value="ECO:0007669"/>
    <property type="project" value="UniProtKB-KW"/>
</dbReference>
<dbReference type="AlphaFoldDB" id="A0A9Q3D999"/>
<dbReference type="PANTHER" id="PTHR34072">
    <property type="entry name" value="ENZYMATIC POLYPROTEIN-RELATED"/>
    <property type="match status" value="1"/>
</dbReference>
<evidence type="ECO:0000313" key="8">
    <source>
        <dbReference type="EMBL" id="MBW0499471.1"/>
    </source>
</evidence>
<keyword evidence="1" id="KW-0808">Transferase</keyword>
<evidence type="ECO:0000256" key="3">
    <source>
        <dbReference type="ARBA" id="ARBA00022722"/>
    </source>
</evidence>
<evidence type="ECO:0000313" key="9">
    <source>
        <dbReference type="Proteomes" id="UP000765509"/>
    </source>
</evidence>
<dbReference type="Pfam" id="PF17917">
    <property type="entry name" value="RT_RNaseH"/>
    <property type="match status" value="1"/>
</dbReference>
<feature type="domain" description="Reverse transcriptase RNase H-like" evidence="7">
    <location>
        <begin position="68"/>
        <end position="173"/>
    </location>
</feature>
<evidence type="ECO:0000256" key="1">
    <source>
        <dbReference type="ARBA" id="ARBA00022679"/>
    </source>
</evidence>
<dbReference type="GO" id="GO:0004519">
    <property type="term" value="F:endonuclease activity"/>
    <property type="evidence" value="ECO:0007669"/>
    <property type="project" value="UniProtKB-KW"/>
</dbReference>
<keyword evidence="4" id="KW-0255">Endonuclease</keyword>
<dbReference type="CDD" id="cd09274">
    <property type="entry name" value="RNase_HI_RT_Ty3"/>
    <property type="match status" value="1"/>
</dbReference>
<dbReference type="Proteomes" id="UP000765509">
    <property type="component" value="Unassembled WGS sequence"/>
</dbReference>
<dbReference type="InterPro" id="IPR043502">
    <property type="entry name" value="DNA/RNA_pol_sf"/>
</dbReference>
<dbReference type="InterPro" id="IPR041373">
    <property type="entry name" value="RT_RNaseH"/>
</dbReference>
<keyword evidence="3" id="KW-0540">Nuclease</keyword>
<gene>
    <name evidence="8" type="ORF">O181_039186</name>
</gene>
<evidence type="ECO:0000256" key="5">
    <source>
        <dbReference type="ARBA" id="ARBA00022801"/>
    </source>
</evidence>
<name>A0A9Q3D999_9BASI</name>
<dbReference type="EMBL" id="AVOT02015284">
    <property type="protein sequence ID" value="MBW0499471.1"/>
    <property type="molecule type" value="Genomic_DNA"/>
</dbReference>
<sequence>MHKDGNINKNAYGLSRWPFPNNINNPSYVPEEASPQIPTEGISVTDINTTFFEETVSPTQRDLHHSSNPSLPTIVDTDASNYALGAVLSQDSDSGRHPIAFDSHKHITEELNYEIHEKECLEIIWALESWRVFLLSSSSPFEVLTNHSSLKYFMSSKILTPNNARWAEFLSEFQSLITYFPGHLDTLPDALLHWDNVYPERGEDFISKNQMKF</sequence>
<dbReference type="GO" id="GO:0003964">
    <property type="term" value="F:RNA-directed DNA polymerase activity"/>
    <property type="evidence" value="ECO:0007669"/>
    <property type="project" value="UniProtKB-KW"/>
</dbReference>
<keyword evidence="6" id="KW-0695">RNA-directed DNA polymerase</keyword>
<protein>
    <recommendedName>
        <fullName evidence="7">Reverse transcriptase RNase H-like domain-containing protein</fullName>
    </recommendedName>
</protein>
<keyword evidence="5" id="KW-0378">Hydrolase</keyword>
<evidence type="ECO:0000256" key="6">
    <source>
        <dbReference type="ARBA" id="ARBA00022918"/>
    </source>
</evidence>
<comment type="caution">
    <text evidence="8">The sequence shown here is derived from an EMBL/GenBank/DDBJ whole genome shotgun (WGS) entry which is preliminary data.</text>
</comment>
<evidence type="ECO:0000256" key="4">
    <source>
        <dbReference type="ARBA" id="ARBA00022759"/>
    </source>
</evidence>
<dbReference type="OrthoDB" id="3095879at2759"/>
<dbReference type="PANTHER" id="PTHR34072:SF52">
    <property type="entry name" value="RIBONUCLEASE H"/>
    <property type="match status" value="1"/>
</dbReference>
<evidence type="ECO:0000259" key="7">
    <source>
        <dbReference type="Pfam" id="PF17917"/>
    </source>
</evidence>
<organism evidence="8 9">
    <name type="scientific">Austropuccinia psidii MF-1</name>
    <dbReference type="NCBI Taxonomy" id="1389203"/>
    <lineage>
        <taxon>Eukaryota</taxon>
        <taxon>Fungi</taxon>
        <taxon>Dikarya</taxon>
        <taxon>Basidiomycota</taxon>
        <taxon>Pucciniomycotina</taxon>
        <taxon>Pucciniomycetes</taxon>
        <taxon>Pucciniales</taxon>
        <taxon>Sphaerophragmiaceae</taxon>
        <taxon>Austropuccinia</taxon>
    </lineage>
</organism>